<keyword evidence="4" id="KW-1185">Reference proteome</keyword>
<dbReference type="OrthoDB" id="19657at2759"/>
<reference evidence="3" key="1">
    <citation type="submission" date="2022-11" db="EMBL/GenBank/DDBJ databases">
        <authorList>
            <person name="Scott C."/>
            <person name="Bruce N."/>
        </authorList>
    </citation>
    <scope>NUCLEOTIDE SEQUENCE</scope>
</reference>
<dbReference type="SUPFAM" id="SSF51735">
    <property type="entry name" value="NAD(P)-binding Rossmann-fold domains"/>
    <property type="match status" value="1"/>
</dbReference>
<dbReference type="AlphaFoldDB" id="A0A9P1GYU6"/>
<evidence type="ECO:0000313" key="4">
    <source>
        <dbReference type="Proteomes" id="UP000838763"/>
    </source>
</evidence>
<organism evidence="3 4">
    <name type="scientific">Parascedosporium putredinis</name>
    <dbReference type="NCBI Taxonomy" id="1442378"/>
    <lineage>
        <taxon>Eukaryota</taxon>
        <taxon>Fungi</taxon>
        <taxon>Dikarya</taxon>
        <taxon>Ascomycota</taxon>
        <taxon>Pezizomycotina</taxon>
        <taxon>Sordariomycetes</taxon>
        <taxon>Hypocreomycetidae</taxon>
        <taxon>Microascales</taxon>
        <taxon>Microascaceae</taxon>
        <taxon>Parascedosporium</taxon>
    </lineage>
</organism>
<evidence type="ECO:0000313" key="3">
    <source>
        <dbReference type="EMBL" id="CAI4212377.1"/>
    </source>
</evidence>
<dbReference type="SUPFAM" id="SSF55347">
    <property type="entry name" value="Glyceraldehyde-3-phosphate dehydrogenase-like, C-terminal domain"/>
    <property type="match status" value="1"/>
</dbReference>
<dbReference type="Gene3D" id="3.30.360.10">
    <property type="entry name" value="Dihydrodipicolinate Reductase, domain 2"/>
    <property type="match status" value="1"/>
</dbReference>
<dbReference type="Proteomes" id="UP000838763">
    <property type="component" value="Unassembled WGS sequence"/>
</dbReference>
<sequence>MTISHNGFPRIRVALIGLSKSAATSWAAAAHLPYLQSPRGKAKYEIVALLNSSVEKAKAAISAFGLAPETRAYGDPKDLAADPDVDLVVVNTRVDSHYATARPSLEAAKAVFSEWPLAQDTQHARDLVDVARRTGARTLIGTQGRLAPFSVKIKELLEQGRIGRVLGTEVTASGGVNDRSFLPDFLAYFVDRKIGGNILTIGFGHVYDTLQDAIGELTEVQSTVQLRRPTVEIRDPGTGKTINTVTSDVPDYIVVTGVLEESKVTRAGATALLRFRRGQPGDQGRFPGSTAIQANAFDAPVPIEVHDFETDKVDKVEWAWADWQAELPVAARNVASLRPGQGVNQNQPNVPKFTSNLCLRQASPPNRQDEAIPRHLRHPRLRGVGLPAKLDIRQSTSYSDYLFVYFTGEGKADGEQIYMSVSNNNNPGSWTQLNGGQKVLTSTVGTAGVRDPSIIRSTDGKKFWIVATDLRVYPQGWGVDYTKNGSKGIVVWESTNLRDWDGPYLRNVSPSNAGMTWAPDAIYDPATGKYLVFWTTSLAGDGWYIMKSYTSDFKTFSTAEKFLAGAGMDATIALDKSTNMFYRISKNGPGELIEEAKATSLSGQWTVVKQQIGAGLPAGEGPLIFQNNANPSKWHLFIDDYTRGKGYAPYETTNIASGNWVASSGYTLPPGNRHGYVIGMCVRVRYGDYHYGGSTADQHGQLRGDVGPVRTLAK</sequence>
<feature type="domain" description="Gfo/Idh/MocA-like oxidoreductase N-terminal" evidence="1">
    <location>
        <begin position="11"/>
        <end position="140"/>
    </location>
</feature>
<dbReference type="InterPro" id="IPR023296">
    <property type="entry name" value="Glyco_hydro_beta-prop_sf"/>
</dbReference>
<feature type="domain" description="Gal80p-like C-terminal" evidence="2">
    <location>
        <begin position="150"/>
        <end position="264"/>
    </location>
</feature>
<protein>
    <recommendedName>
        <fullName evidence="5">Gfo/Idh/MocA-like oxidoreductase N-terminal domain-containing protein</fullName>
    </recommendedName>
</protein>
<name>A0A9P1GYU6_9PEZI</name>
<dbReference type="GO" id="GO:0000166">
    <property type="term" value="F:nucleotide binding"/>
    <property type="evidence" value="ECO:0007669"/>
    <property type="project" value="InterPro"/>
</dbReference>
<accession>A0A9P1GYU6</accession>
<dbReference type="InterPro" id="IPR000683">
    <property type="entry name" value="Gfo/Idh/MocA-like_OxRdtase_N"/>
</dbReference>
<dbReference type="Gene3D" id="3.40.50.720">
    <property type="entry name" value="NAD(P)-binding Rossmann-like Domain"/>
    <property type="match status" value="1"/>
</dbReference>
<dbReference type="PANTHER" id="PTHR43708">
    <property type="entry name" value="CONSERVED EXPRESSED OXIDOREDUCTASE (EUROFUNG)"/>
    <property type="match status" value="1"/>
</dbReference>
<gene>
    <name evidence="3" type="ORF">PPNO1_LOCUS2142</name>
</gene>
<dbReference type="Pfam" id="PF01408">
    <property type="entry name" value="GFO_IDH_MocA"/>
    <property type="match status" value="1"/>
</dbReference>
<dbReference type="EMBL" id="CALLCH030000004">
    <property type="protein sequence ID" value="CAI4212377.1"/>
    <property type="molecule type" value="Genomic_DNA"/>
</dbReference>
<dbReference type="SUPFAM" id="SSF75005">
    <property type="entry name" value="Arabinanase/levansucrase/invertase"/>
    <property type="match status" value="1"/>
</dbReference>
<dbReference type="CDD" id="cd08983">
    <property type="entry name" value="GH43_Bt3655-like"/>
    <property type="match status" value="1"/>
</dbReference>
<dbReference type="InterPro" id="IPR036291">
    <property type="entry name" value="NAD(P)-bd_dom_sf"/>
</dbReference>
<comment type="caution">
    <text evidence="3">The sequence shown here is derived from an EMBL/GenBank/DDBJ whole genome shotgun (WGS) entry which is preliminary data.</text>
</comment>
<dbReference type="InterPro" id="IPR055080">
    <property type="entry name" value="Gal80p-like_C"/>
</dbReference>
<dbReference type="InterPro" id="IPR051317">
    <property type="entry name" value="Gfo/Idh/MocA_oxidoreduct"/>
</dbReference>
<dbReference type="Gene3D" id="2.115.10.20">
    <property type="entry name" value="Glycosyl hydrolase domain, family 43"/>
    <property type="match status" value="1"/>
</dbReference>
<evidence type="ECO:0000259" key="1">
    <source>
        <dbReference type="Pfam" id="PF01408"/>
    </source>
</evidence>
<evidence type="ECO:0008006" key="5">
    <source>
        <dbReference type="Google" id="ProtNLM"/>
    </source>
</evidence>
<evidence type="ECO:0000259" key="2">
    <source>
        <dbReference type="Pfam" id="PF22685"/>
    </source>
</evidence>
<dbReference type="Pfam" id="PF22685">
    <property type="entry name" value="Gal80p_C-like"/>
    <property type="match status" value="1"/>
</dbReference>
<proteinExistence type="predicted"/>
<dbReference type="PANTHER" id="PTHR43708:SF1">
    <property type="entry name" value="GALACTOSE_LACTOSE METABOLISM REGULATORY PROTEIN GAL80"/>
    <property type="match status" value="1"/>
</dbReference>